<comment type="caution">
    <text evidence="2">The sequence shown here is derived from an EMBL/GenBank/DDBJ whole genome shotgun (WGS) entry which is preliminary data.</text>
</comment>
<organism evidence="2 3">
    <name type="scientific">Streptomyces shenzhenensis</name>
    <dbReference type="NCBI Taxonomy" id="943815"/>
    <lineage>
        <taxon>Bacteria</taxon>
        <taxon>Bacillati</taxon>
        <taxon>Actinomycetota</taxon>
        <taxon>Actinomycetes</taxon>
        <taxon>Kitasatosporales</taxon>
        <taxon>Streptomycetaceae</taxon>
        <taxon>Streptomyces</taxon>
    </lineage>
</organism>
<dbReference type="OrthoDB" id="7918484at2"/>
<dbReference type="AlphaFoldDB" id="A0A3M0IDN8"/>
<sequence length="446" mass="48364">MSEPLSGRRRLPRRRAVLAAAGVGLSTALTAALTACSAAGVGTTSQGITLTFSWWGNDDRAARTEQAVQLFEKEHPGVTVRTSNAEFGSYLQKLATQAAGGGIPDVAQLDYRQISQYAAGGTLRPLGEDIGNNTIRTSEMDRPFLRTGTYKGEQYALPMGRGITGYAYDSALYQKAGIPTPQPSWTWQDWATANRKIAALGLKSPDGRPVTGANDGGGNQDVFETWLRSRGKQLYAGQSRLGFTEDDLTAFWTFCDTLRREGAIAAAEDTAQAKSTETSPLGRRLAAADYTWDAPFPGYTALLGDAVHFAPTPSTDGRQGSYFKPSMLLGIGAHSKHPKEAAELVDFLLNDRRAGDILGFTRSTPPNRVIAARVAKTLKGPEREIYQYAQTMEQYGLGAPPTAPPRGDVAINRAFKRTYERVLFGLATPRQAAHELIEEARRELRS</sequence>
<feature type="signal peptide" evidence="1">
    <location>
        <begin position="1"/>
        <end position="31"/>
    </location>
</feature>
<gene>
    <name evidence="2" type="ORF">CTZ28_14890</name>
</gene>
<dbReference type="Gene3D" id="3.40.190.10">
    <property type="entry name" value="Periplasmic binding protein-like II"/>
    <property type="match status" value="2"/>
</dbReference>
<proteinExistence type="predicted"/>
<keyword evidence="1" id="KW-0732">Signal</keyword>
<dbReference type="InterPro" id="IPR006059">
    <property type="entry name" value="SBP"/>
</dbReference>
<evidence type="ECO:0000256" key="1">
    <source>
        <dbReference type="SAM" id="SignalP"/>
    </source>
</evidence>
<accession>A0A3M0IDN8</accession>
<dbReference type="InterPro" id="IPR050490">
    <property type="entry name" value="Bact_solute-bd_prot1"/>
</dbReference>
<evidence type="ECO:0000313" key="2">
    <source>
        <dbReference type="EMBL" id="RMB84913.1"/>
    </source>
</evidence>
<dbReference type="PANTHER" id="PTHR43649">
    <property type="entry name" value="ARABINOSE-BINDING PROTEIN-RELATED"/>
    <property type="match status" value="1"/>
</dbReference>
<dbReference type="EMBL" id="PENI01000008">
    <property type="protein sequence ID" value="RMB84913.1"/>
    <property type="molecule type" value="Genomic_DNA"/>
</dbReference>
<protein>
    <submittedName>
        <fullName evidence="2">Sugar ABC transporter substrate-binding protein</fullName>
    </submittedName>
</protein>
<dbReference type="SUPFAM" id="SSF53850">
    <property type="entry name" value="Periplasmic binding protein-like II"/>
    <property type="match status" value="1"/>
</dbReference>
<keyword evidence="3" id="KW-1185">Reference proteome</keyword>
<dbReference type="Pfam" id="PF01547">
    <property type="entry name" value="SBP_bac_1"/>
    <property type="match status" value="1"/>
</dbReference>
<feature type="chain" id="PRO_5039554533" evidence="1">
    <location>
        <begin position="32"/>
        <end position="446"/>
    </location>
</feature>
<evidence type="ECO:0000313" key="3">
    <source>
        <dbReference type="Proteomes" id="UP000270471"/>
    </source>
</evidence>
<dbReference type="RefSeq" id="WP_121889885.1">
    <property type="nucleotide sequence ID" value="NZ_PENI01000008.1"/>
</dbReference>
<dbReference type="Proteomes" id="UP000270471">
    <property type="component" value="Unassembled WGS sequence"/>
</dbReference>
<reference evidence="2 3" key="1">
    <citation type="submission" date="2017-11" db="EMBL/GenBank/DDBJ databases">
        <title>Draft genome of actinobacteria isolated from guarana (Paullinia cupana (Mart.) Ducke.</title>
        <authorList>
            <person name="Siqueira K.A."/>
            <person name="Liotti R.G."/>
            <person name="Mendes T.A.O."/>
            <person name="Soares M.A."/>
        </authorList>
    </citation>
    <scope>NUCLEOTIDE SEQUENCE [LARGE SCALE GENOMIC DNA]</scope>
    <source>
        <strain evidence="2 3">193</strain>
    </source>
</reference>
<dbReference type="PANTHER" id="PTHR43649:SF11">
    <property type="entry name" value="ABC TRANSPORTER SUBSTRATE-BINDING PROTEIN YESO-RELATED"/>
    <property type="match status" value="1"/>
</dbReference>
<name>A0A3M0IDN8_9ACTN</name>